<feature type="region of interest" description="Disordered" evidence="1">
    <location>
        <begin position="326"/>
        <end position="346"/>
    </location>
</feature>
<dbReference type="AlphaFoldDB" id="A0A7S4HWI5"/>
<evidence type="ECO:0000313" key="2">
    <source>
        <dbReference type="EMBL" id="CAE2211359.1"/>
    </source>
</evidence>
<sequence>MPITMGVVGTLRSKLRYKEKANACLMGAYAIVSEIYEFRLRAGPYDTTPQPSRDDDDGPELSPKQREQKARELCVNTCQEIYAGALSSEVSKGSALQHPRVATLNTAEASERAVFIRTLQAHVQKRLHWPYPGQAAAKRDRARTSKVFPSTKLGSAVTKTVMEAAEGAAAAAGMAADGGGAAEVEGVKKKGGEIDDFTSPLELEIYVEFRLRSCARRIESVAPGLALRLNALEFCALISNAVGGVLAIAGYAQWVSASVAAGIIFSSLQDYYSLSPQVTACNEATAALHSVLSMWDSLSLVQRKDRETKQKLVENAEAAILKPISAKTSSVSQGKGSGGEADDSGK</sequence>
<name>A0A7S4HWI5_9EUKA</name>
<protein>
    <recommendedName>
        <fullName evidence="3">SMODS and SLOG-associating 2TM effector domain-containing protein</fullName>
    </recommendedName>
</protein>
<dbReference type="EMBL" id="HBKO01014874">
    <property type="protein sequence ID" value="CAE2211359.1"/>
    <property type="molecule type" value="Transcribed_RNA"/>
</dbReference>
<reference evidence="2" key="1">
    <citation type="submission" date="2021-01" db="EMBL/GenBank/DDBJ databases">
        <authorList>
            <person name="Corre E."/>
            <person name="Pelletier E."/>
            <person name="Niang G."/>
            <person name="Scheremetjew M."/>
            <person name="Finn R."/>
            <person name="Kale V."/>
            <person name="Holt S."/>
            <person name="Cochrane G."/>
            <person name="Meng A."/>
            <person name="Brown T."/>
            <person name="Cohen L."/>
        </authorList>
    </citation>
    <scope>NUCLEOTIDE SEQUENCE</scope>
    <source>
        <strain evidence="2">UIO037</strain>
    </source>
</reference>
<proteinExistence type="predicted"/>
<organism evidence="2">
    <name type="scientific">Prymnesium polylepis</name>
    <dbReference type="NCBI Taxonomy" id="72548"/>
    <lineage>
        <taxon>Eukaryota</taxon>
        <taxon>Haptista</taxon>
        <taxon>Haptophyta</taxon>
        <taxon>Prymnesiophyceae</taxon>
        <taxon>Prymnesiales</taxon>
        <taxon>Prymnesiaceae</taxon>
        <taxon>Prymnesium</taxon>
    </lineage>
</organism>
<accession>A0A7S4HWI5</accession>
<evidence type="ECO:0000256" key="1">
    <source>
        <dbReference type="SAM" id="MobiDB-lite"/>
    </source>
</evidence>
<feature type="region of interest" description="Disordered" evidence="1">
    <location>
        <begin position="43"/>
        <end position="69"/>
    </location>
</feature>
<evidence type="ECO:0008006" key="3">
    <source>
        <dbReference type="Google" id="ProtNLM"/>
    </source>
</evidence>
<gene>
    <name evidence="2" type="ORF">CPOL0286_LOCUS6715</name>
</gene>